<gene>
    <name evidence="2" type="ORF">TTAC_LOCUS10682</name>
</gene>
<dbReference type="EMBL" id="UYWX01022047">
    <property type="protein sequence ID" value="VDM35662.1"/>
    <property type="molecule type" value="Genomic_DNA"/>
</dbReference>
<dbReference type="STRING" id="6205.A0A0R3XAX2"/>
<sequence>MPTAGGSTHSRAVIAFTLPLRALYRRIMRHTNLPVSVSHHSHLSVDVSLSVDSGDGGSGGVAVSGDEPCLVSHYVVEDPDLVVNNNSDNDNLDTDIDDVDEFS</sequence>
<evidence type="ECO:0000313" key="3">
    <source>
        <dbReference type="Proteomes" id="UP000274429"/>
    </source>
</evidence>
<organism evidence="4">
    <name type="scientific">Hydatigena taeniaeformis</name>
    <name type="common">Feline tapeworm</name>
    <name type="synonym">Taenia taeniaeformis</name>
    <dbReference type="NCBI Taxonomy" id="6205"/>
    <lineage>
        <taxon>Eukaryota</taxon>
        <taxon>Metazoa</taxon>
        <taxon>Spiralia</taxon>
        <taxon>Lophotrochozoa</taxon>
        <taxon>Platyhelminthes</taxon>
        <taxon>Cestoda</taxon>
        <taxon>Eucestoda</taxon>
        <taxon>Cyclophyllidea</taxon>
        <taxon>Taeniidae</taxon>
        <taxon>Hydatigera</taxon>
    </lineage>
</organism>
<keyword evidence="3" id="KW-1185">Reference proteome</keyword>
<accession>A0A0R3XAX2</accession>
<dbReference type="Proteomes" id="UP000274429">
    <property type="component" value="Unassembled WGS sequence"/>
</dbReference>
<evidence type="ECO:0000313" key="2">
    <source>
        <dbReference type="EMBL" id="VDM35662.1"/>
    </source>
</evidence>
<evidence type="ECO:0000256" key="1">
    <source>
        <dbReference type="SAM" id="MobiDB-lite"/>
    </source>
</evidence>
<proteinExistence type="predicted"/>
<feature type="region of interest" description="Disordered" evidence="1">
    <location>
        <begin position="81"/>
        <end position="103"/>
    </location>
</feature>
<reference evidence="2 3" key="2">
    <citation type="submission" date="2018-11" db="EMBL/GenBank/DDBJ databases">
        <authorList>
            <consortium name="Pathogen Informatics"/>
        </authorList>
    </citation>
    <scope>NUCLEOTIDE SEQUENCE [LARGE SCALE GENOMIC DNA]</scope>
</reference>
<evidence type="ECO:0000313" key="4">
    <source>
        <dbReference type="WBParaSite" id="TTAC_0001069901-mRNA-1"/>
    </source>
</evidence>
<protein>
    <submittedName>
        <fullName evidence="4">HECT domain-containing protein</fullName>
    </submittedName>
</protein>
<dbReference type="WBParaSite" id="TTAC_0001069901-mRNA-1">
    <property type="protein sequence ID" value="TTAC_0001069901-mRNA-1"/>
    <property type="gene ID" value="TTAC_0001069901"/>
</dbReference>
<feature type="compositionally biased region" description="Acidic residues" evidence="1">
    <location>
        <begin position="90"/>
        <end position="103"/>
    </location>
</feature>
<dbReference type="AlphaFoldDB" id="A0A0R3XAX2"/>
<name>A0A0R3XAX2_HYDTA</name>
<reference evidence="4" key="1">
    <citation type="submission" date="2017-02" db="UniProtKB">
        <authorList>
            <consortium name="WormBaseParasite"/>
        </authorList>
    </citation>
    <scope>IDENTIFICATION</scope>
</reference>